<accession>A0A365Y1E6</accession>
<dbReference type="InterPro" id="IPR009677">
    <property type="entry name" value="DUF1266"/>
</dbReference>
<dbReference type="RefSeq" id="WP_113615037.1">
    <property type="nucleotide sequence ID" value="NZ_QFFJ01000001.1"/>
</dbReference>
<evidence type="ECO:0000259" key="1">
    <source>
        <dbReference type="Pfam" id="PF06889"/>
    </source>
</evidence>
<dbReference type="Pfam" id="PF06889">
    <property type="entry name" value="DUF1266"/>
    <property type="match status" value="1"/>
</dbReference>
<dbReference type="AlphaFoldDB" id="A0A365Y1E6"/>
<organism evidence="2 3">
    <name type="scientific">Chitinophaga flava</name>
    <dbReference type="NCBI Taxonomy" id="2259036"/>
    <lineage>
        <taxon>Bacteria</taxon>
        <taxon>Pseudomonadati</taxon>
        <taxon>Bacteroidota</taxon>
        <taxon>Chitinophagia</taxon>
        <taxon>Chitinophagales</taxon>
        <taxon>Chitinophagaceae</taxon>
        <taxon>Chitinophaga</taxon>
    </lineage>
</organism>
<comment type="caution">
    <text evidence="2">The sequence shown here is derived from an EMBL/GenBank/DDBJ whole genome shotgun (WGS) entry which is preliminary data.</text>
</comment>
<reference evidence="2 3" key="1">
    <citation type="submission" date="2018-05" db="EMBL/GenBank/DDBJ databases">
        <title>Chitinophaga sp. K3CV102501T nov., isolated from isolated from a monsoon evergreen broad-leaved forest soil.</title>
        <authorList>
            <person name="Lv Y."/>
        </authorList>
    </citation>
    <scope>NUCLEOTIDE SEQUENCE [LARGE SCALE GENOMIC DNA]</scope>
    <source>
        <strain evidence="2 3">GDMCC 1.1325</strain>
    </source>
</reference>
<gene>
    <name evidence="2" type="ORF">DF182_07575</name>
</gene>
<dbReference type="EMBL" id="QFFJ01000001">
    <property type="protein sequence ID" value="RBL92433.1"/>
    <property type="molecule type" value="Genomic_DNA"/>
</dbReference>
<keyword evidence="3" id="KW-1185">Reference proteome</keyword>
<dbReference type="Proteomes" id="UP000253410">
    <property type="component" value="Unassembled WGS sequence"/>
</dbReference>
<evidence type="ECO:0000313" key="3">
    <source>
        <dbReference type="Proteomes" id="UP000253410"/>
    </source>
</evidence>
<evidence type="ECO:0000313" key="2">
    <source>
        <dbReference type="EMBL" id="RBL92433.1"/>
    </source>
</evidence>
<dbReference type="OrthoDB" id="648917at2"/>
<feature type="domain" description="DUF1266" evidence="1">
    <location>
        <begin position="116"/>
        <end position="294"/>
    </location>
</feature>
<name>A0A365Y1E6_9BACT</name>
<proteinExistence type="predicted"/>
<protein>
    <recommendedName>
        <fullName evidence="1">DUF1266 domain-containing protein</fullName>
    </recommendedName>
</protein>
<sequence>MNSQQYMQMYWQQLKNMGLNNDALEMYRQQMEQAMNGSLNPFNENLKQFNQFFTGDDADEEALCREPEAVRLNPASLLTSEQQWAVACGADLAFLNGQYLNDISTGITRHECRQLLSEWWDIDSTEELTEMFDWLRDSGHRIEYDIILQALNSVSMKESKAFLREYIIANELEEAVVMERLRNTRDALELFRKKQLIYDKLQPDMLIWDFARIINLARAGFDAGYISYEQALQEIMECVPAIKRTYSSWKHLSLSYQFARCVWNGVEEDSFQALQNNMDYLLQATDSPWVLLPWKG</sequence>